<dbReference type="PANTHER" id="PTHR43829">
    <property type="entry name" value="AQUAPORIN OR AQUAGLYCEROPORIN RELATED"/>
    <property type="match status" value="1"/>
</dbReference>
<accession>A0A0C9Z0P8</accession>
<evidence type="ECO:0000256" key="5">
    <source>
        <dbReference type="ARBA" id="ARBA00022737"/>
    </source>
</evidence>
<dbReference type="SUPFAM" id="SSF81338">
    <property type="entry name" value="Aquaporin-like"/>
    <property type="match status" value="1"/>
</dbReference>
<evidence type="ECO:0000313" key="11">
    <source>
        <dbReference type="Proteomes" id="UP000054018"/>
    </source>
</evidence>
<dbReference type="OrthoDB" id="3222at2759"/>
<evidence type="ECO:0000256" key="7">
    <source>
        <dbReference type="ARBA" id="ARBA00023136"/>
    </source>
</evidence>
<keyword evidence="7 9" id="KW-0472">Membrane</keyword>
<name>A0A0C9Z0P8_9AGAM</name>
<evidence type="ECO:0000256" key="8">
    <source>
        <dbReference type="RuleBase" id="RU000477"/>
    </source>
</evidence>
<evidence type="ECO:0008006" key="12">
    <source>
        <dbReference type="Google" id="ProtNLM"/>
    </source>
</evidence>
<evidence type="ECO:0000256" key="1">
    <source>
        <dbReference type="ARBA" id="ARBA00004141"/>
    </source>
</evidence>
<dbReference type="GO" id="GO:0015254">
    <property type="term" value="F:glycerol channel activity"/>
    <property type="evidence" value="ECO:0007669"/>
    <property type="project" value="TreeGrafter"/>
</dbReference>
<dbReference type="InterPro" id="IPR023271">
    <property type="entry name" value="Aquaporin-like"/>
</dbReference>
<comment type="similarity">
    <text evidence="2 8">Belongs to the MIP/aquaporin (TC 1.A.8) family.</text>
</comment>
<evidence type="ECO:0000256" key="3">
    <source>
        <dbReference type="ARBA" id="ARBA00022448"/>
    </source>
</evidence>
<keyword evidence="5" id="KW-0677">Repeat</keyword>
<reference evidence="10 11" key="1">
    <citation type="submission" date="2014-04" db="EMBL/GenBank/DDBJ databases">
        <authorList>
            <consortium name="DOE Joint Genome Institute"/>
            <person name="Kuo A."/>
            <person name="Kohler A."/>
            <person name="Costa M.D."/>
            <person name="Nagy L.G."/>
            <person name="Floudas D."/>
            <person name="Copeland A."/>
            <person name="Barry K.W."/>
            <person name="Cichocki N."/>
            <person name="Veneault-Fourrey C."/>
            <person name="LaButti K."/>
            <person name="Lindquist E.A."/>
            <person name="Lipzen A."/>
            <person name="Lundell T."/>
            <person name="Morin E."/>
            <person name="Murat C."/>
            <person name="Sun H."/>
            <person name="Tunlid A."/>
            <person name="Henrissat B."/>
            <person name="Grigoriev I.V."/>
            <person name="Hibbett D.S."/>
            <person name="Martin F."/>
            <person name="Nordberg H.P."/>
            <person name="Cantor M.N."/>
            <person name="Hua S.X."/>
        </authorList>
    </citation>
    <scope>NUCLEOTIDE SEQUENCE [LARGE SCALE GENOMIC DNA]</scope>
    <source>
        <strain evidence="10 11">441</strain>
    </source>
</reference>
<dbReference type="HOGENOM" id="CLU_588074_0_0_1"/>
<sequence length="465" mass="50183">MTKCILNIVDGPPRNRREPAPLKNTVLRPENKCLASIFGGVLVSSRPGAQESIWAMDPVTKTPSHKHAFVGPFGILYNRAREVPYVHEPVAIYLRDVEPRMMNVTSWEYFKDKKVHWLIEMIAEMLGAFLYVYSGLGPTAAYIVGTITSQNGIGSLYTVGFSYAIGVVISITLCAATSGSHINPGLTVSLCVFRGFPIAKVARYILAQVTGAYVACLIVYLQWKDLLVAAENVLKAKGTYDTAMFTNVGPAGVFALYQSPTVNLYRVLLNEFMSNFVLGLAICGCRDPTNHFIPPAVAPWIIGFTYAVMIWGYAPTGAPANTARDIGGRLMAITIWGPKASGGAYAAISALTNTPATLLAFAVYDLLLGSSTRMITSQHADIYRCRAQYHAENDLPPQGPDPIANAAGTKSVGKTIRDKLYGGSNSPGTREHPSCAPDQISVARALSTLPQNGTTVQSHFIPCQT</sequence>
<dbReference type="PANTHER" id="PTHR43829:SF14">
    <property type="entry name" value="AQUAPORIN 3"/>
    <property type="match status" value="1"/>
</dbReference>
<feature type="transmembrane region" description="Helical" evidence="9">
    <location>
        <begin position="156"/>
        <end position="176"/>
    </location>
</feature>
<proteinExistence type="inferred from homology"/>
<feature type="transmembrane region" description="Helical" evidence="9">
    <location>
        <begin position="204"/>
        <end position="223"/>
    </location>
</feature>
<organism evidence="10 11">
    <name type="scientific">Pisolithus microcarpus 441</name>
    <dbReference type="NCBI Taxonomy" id="765257"/>
    <lineage>
        <taxon>Eukaryota</taxon>
        <taxon>Fungi</taxon>
        <taxon>Dikarya</taxon>
        <taxon>Basidiomycota</taxon>
        <taxon>Agaricomycotina</taxon>
        <taxon>Agaricomycetes</taxon>
        <taxon>Agaricomycetidae</taxon>
        <taxon>Boletales</taxon>
        <taxon>Sclerodermatineae</taxon>
        <taxon>Pisolithaceae</taxon>
        <taxon>Pisolithus</taxon>
    </lineage>
</organism>
<dbReference type="InterPro" id="IPR050363">
    <property type="entry name" value="MIP/Aquaporin"/>
</dbReference>
<dbReference type="InterPro" id="IPR000425">
    <property type="entry name" value="MIP"/>
</dbReference>
<keyword evidence="4 8" id="KW-0812">Transmembrane</keyword>
<reference evidence="11" key="2">
    <citation type="submission" date="2015-01" db="EMBL/GenBank/DDBJ databases">
        <title>Evolutionary Origins and Diversification of the Mycorrhizal Mutualists.</title>
        <authorList>
            <consortium name="DOE Joint Genome Institute"/>
            <consortium name="Mycorrhizal Genomics Consortium"/>
            <person name="Kohler A."/>
            <person name="Kuo A."/>
            <person name="Nagy L.G."/>
            <person name="Floudas D."/>
            <person name="Copeland A."/>
            <person name="Barry K.W."/>
            <person name="Cichocki N."/>
            <person name="Veneault-Fourrey C."/>
            <person name="LaButti K."/>
            <person name="Lindquist E.A."/>
            <person name="Lipzen A."/>
            <person name="Lundell T."/>
            <person name="Morin E."/>
            <person name="Murat C."/>
            <person name="Riley R."/>
            <person name="Ohm R."/>
            <person name="Sun H."/>
            <person name="Tunlid A."/>
            <person name="Henrissat B."/>
            <person name="Grigoriev I.V."/>
            <person name="Hibbett D.S."/>
            <person name="Martin F."/>
        </authorList>
    </citation>
    <scope>NUCLEOTIDE SEQUENCE [LARGE SCALE GENOMIC DNA]</scope>
    <source>
        <strain evidence="11">441</strain>
    </source>
</reference>
<keyword evidence="3 8" id="KW-0813">Transport</keyword>
<dbReference type="AlphaFoldDB" id="A0A0C9Z0P8"/>
<dbReference type="Pfam" id="PF00230">
    <property type="entry name" value="MIP"/>
    <property type="match status" value="1"/>
</dbReference>
<evidence type="ECO:0000313" key="10">
    <source>
        <dbReference type="EMBL" id="KIK22636.1"/>
    </source>
</evidence>
<dbReference type="STRING" id="765257.A0A0C9Z0P8"/>
<dbReference type="GO" id="GO:0015250">
    <property type="term" value="F:water channel activity"/>
    <property type="evidence" value="ECO:0007669"/>
    <property type="project" value="TreeGrafter"/>
</dbReference>
<evidence type="ECO:0000256" key="4">
    <source>
        <dbReference type="ARBA" id="ARBA00022692"/>
    </source>
</evidence>
<protein>
    <recommendedName>
        <fullName evidence="12">Aquaporin</fullName>
    </recommendedName>
</protein>
<dbReference type="PRINTS" id="PR00783">
    <property type="entry name" value="MINTRINSICP"/>
</dbReference>
<evidence type="ECO:0000256" key="6">
    <source>
        <dbReference type="ARBA" id="ARBA00022989"/>
    </source>
</evidence>
<feature type="transmembrane region" description="Helical" evidence="9">
    <location>
        <begin position="297"/>
        <end position="314"/>
    </location>
</feature>
<evidence type="ECO:0000256" key="9">
    <source>
        <dbReference type="SAM" id="Phobius"/>
    </source>
</evidence>
<dbReference type="GO" id="GO:0005886">
    <property type="term" value="C:plasma membrane"/>
    <property type="evidence" value="ECO:0007669"/>
    <property type="project" value="TreeGrafter"/>
</dbReference>
<dbReference type="Gene3D" id="1.20.1080.10">
    <property type="entry name" value="Glycerol uptake facilitator protein"/>
    <property type="match status" value="1"/>
</dbReference>
<evidence type="ECO:0000256" key="2">
    <source>
        <dbReference type="ARBA" id="ARBA00006175"/>
    </source>
</evidence>
<keyword evidence="11" id="KW-1185">Reference proteome</keyword>
<comment type="subcellular location">
    <subcellularLocation>
        <location evidence="1">Membrane</location>
        <topology evidence="1">Multi-pass membrane protein</topology>
    </subcellularLocation>
</comment>
<gene>
    <name evidence="10" type="ORF">PISMIDRAFT_11490</name>
</gene>
<dbReference type="EMBL" id="KN833737">
    <property type="protein sequence ID" value="KIK22636.1"/>
    <property type="molecule type" value="Genomic_DNA"/>
</dbReference>
<feature type="transmembrane region" description="Helical" evidence="9">
    <location>
        <begin position="344"/>
        <end position="367"/>
    </location>
</feature>
<keyword evidence="6 9" id="KW-1133">Transmembrane helix</keyword>
<dbReference type="Proteomes" id="UP000054018">
    <property type="component" value="Unassembled WGS sequence"/>
</dbReference>